<keyword evidence="4" id="KW-0238">DNA-binding</keyword>
<organism evidence="7 8">
    <name type="scientific">Desulfohalobium retbaense (strain ATCC 49708 / DSM 5692 / JCM 16813 / HR100)</name>
    <dbReference type="NCBI Taxonomy" id="485915"/>
    <lineage>
        <taxon>Bacteria</taxon>
        <taxon>Pseudomonadati</taxon>
        <taxon>Thermodesulfobacteriota</taxon>
        <taxon>Desulfovibrionia</taxon>
        <taxon>Desulfovibrionales</taxon>
        <taxon>Desulfohalobiaceae</taxon>
        <taxon>Desulfohalobium</taxon>
    </lineage>
</organism>
<dbReference type="CDD" id="cd07377">
    <property type="entry name" value="WHTH_GntR"/>
    <property type="match status" value="1"/>
</dbReference>
<protein>
    <submittedName>
        <fullName evidence="7">Transcriptional regulator, GntR family with aminotransferase domain</fullName>
    </submittedName>
</protein>
<dbReference type="GO" id="GO:0008483">
    <property type="term" value="F:transaminase activity"/>
    <property type="evidence" value="ECO:0007669"/>
    <property type="project" value="UniProtKB-KW"/>
</dbReference>
<evidence type="ECO:0000256" key="4">
    <source>
        <dbReference type="ARBA" id="ARBA00023125"/>
    </source>
</evidence>
<dbReference type="OrthoDB" id="9804020at2"/>
<evidence type="ECO:0000256" key="1">
    <source>
        <dbReference type="ARBA" id="ARBA00005384"/>
    </source>
</evidence>
<dbReference type="Gene3D" id="3.90.1150.10">
    <property type="entry name" value="Aspartate Aminotransferase, domain 1"/>
    <property type="match status" value="1"/>
</dbReference>
<reference evidence="7 8" key="2">
    <citation type="journal article" date="2010" name="Stand. Genomic Sci.">
        <title>Complete genome sequence of Desulfohalobium retbaense type strain (HR(100)).</title>
        <authorList>
            <person name="Spring S."/>
            <person name="Nolan M."/>
            <person name="Lapidus A."/>
            <person name="Glavina Del Rio T."/>
            <person name="Copeland A."/>
            <person name="Tice H."/>
            <person name="Cheng J.F."/>
            <person name="Lucas S."/>
            <person name="Land M."/>
            <person name="Chen F."/>
            <person name="Bruce D."/>
            <person name="Goodwin L."/>
            <person name="Pitluck S."/>
            <person name="Ivanova N."/>
            <person name="Mavromatis K."/>
            <person name="Mikhailova N."/>
            <person name="Pati A."/>
            <person name="Chen A."/>
            <person name="Palaniappan K."/>
            <person name="Hauser L."/>
            <person name="Chang Y.J."/>
            <person name="Jeffries C.D."/>
            <person name="Munk C."/>
            <person name="Kiss H."/>
            <person name="Chain P."/>
            <person name="Han C."/>
            <person name="Brettin T."/>
            <person name="Detter J.C."/>
            <person name="Schuler E."/>
            <person name="Goker M."/>
            <person name="Rohde M."/>
            <person name="Bristow J."/>
            <person name="Eisen J.A."/>
            <person name="Markowitz V."/>
            <person name="Hugenholtz P."/>
            <person name="Kyrpides N.C."/>
            <person name="Klenk H.P."/>
        </authorList>
    </citation>
    <scope>NUCLEOTIDE SEQUENCE [LARGE SCALE GENOMIC DNA]</scope>
    <source>
        <strain evidence="7 8">DSM 5692</strain>
    </source>
</reference>
<proteinExistence type="inferred from homology"/>
<dbReference type="SMART" id="SM00345">
    <property type="entry name" value="HTH_GNTR"/>
    <property type="match status" value="1"/>
</dbReference>
<dbReference type="GO" id="GO:0030170">
    <property type="term" value="F:pyridoxal phosphate binding"/>
    <property type="evidence" value="ECO:0007669"/>
    <property type="project" value="InterPro"/>
</dbReference>
<keyword evidence="7" id="KW-0032">Aminotransferase</keyword>
<evidence type="ECO:0000256" key="5">
    <source>
        <dbReference type="ARBA" id="ARBA00023163"/>
    </source>
</evidence>
<dbReference type="KEGG" id="drt:Dret_1471"/>
<dbReference type="InterPro" id="IPR015421">
    <property type="entry name" value="PyrdxlP-dep_Trfase_major"/>
</dbReference>
<keyword evidence="5" id="KW-0804">Transcription</keyword>
<dbReference type="Pfam" id="PF00392">
    <property type="entry name" value="GntR"/>
    <property type="match status" value="1"/>
</dbReference>
<sequence>MNKPKYQDIEEHILELIATRTIGPGDRLPSLRELKRQTRSSIATVTRAYEELERKQIIESRPRSGYFVLDHVQELPPPPAPPRPDLASRPATRNQLIREVLKGVGNKDLIPLSIICPDERLLPTAALHRCLGRVCRDHPHSAVAYEQVEGNAGLRKQICLHAMEAGIAVHPDEILVTTGAMEALSIAIRSLTTPGDNVLIQSPTYFCFLQLLENCGLRTVEIPSHPEHGVNPADLRRAVDRFDITACILAPNYNNPDGGQTPEAAQREIVDILARRRVPLIEDDVAGDLFFGSRRPHCYKAADAEGLVLSCGSFSKTLSPGYRVGWLMPGRFLAKAYEIKATSNISSATPTQMAVADYLRSGHFDRHLRRLRQALSRQMQSVQWAVGRYFPAGTRMTHPRGGSVLWVELPGDIDAVDFFARAVANGISIAPGPIFSTQDNFSHFIRLSCGGVWDATIEHGLQRLGDLARAAQ</sequence>
<dbReference type="PANTHER" id="PTHR46577">
    <property type="entry name" value="HTH-TYPE TRANSCRIPTIONAL REGULATORY PROTEIN GABR"/>
    <property type="match status" value="1"/>
</dbReference>
<dbReference type="HOGENOM" id="CLU_017584_0_0_7"/>
<evidence type="ECO:0000256" key="2">
    <source>
        <dbReference type="ARBA" id="ARBA00022898"/>
    </source>
</evidence>
<dbReference type="STRING" id="485915.Dret_1471"/>
<dbReference type="Gene3D" id="3.40.640.10">
    <property type="entry name" value="Type I PLP-dependent aspartate aminotransferase-like (Major domain)"/>
    <property type="match status" value="1"/>
</dbReference>
<reference evidence="8" key="1">
    <citation type="submission" date="2009-09" db="EMBL/GenBank/DDBJ databases">
        <title>The complete chromosome of Desulfohalobium retbaense DSM 5692.</title>
        <authorList>
            <consortium name="US DOE Joint Genome Institute (JGI-PGF)"/>
            <person name="Lucas S."/>
            <person name="Copeland A."/>
            <person name="Lapidus A."/>
            <person name="Glavina del Rio T."/>
            <person name="Dalin E."/>
            <person name="Tice H."/>
            <person name="Bruce D."/>
            <person name="Goodwin L."/>
            <person name="Pitluck S."/>
            <person name="Kyrpides N."/>
            <person name="Mavromatis K."/>
            <person name="Ivanova N."/>
            <person name="Mikhailova N."/>
            <person name="Munk A.C."/>
            <person name="Brettin T."/>
            <person name="Detter J.C."/>
            <person name="Han C."/>
            <person name="Tapia R."/>
            <person name="Larimer F."/>
            <person name="Land M."/>
            <person name="Hauser L."/>
            <person name="Markowitz V."/>
            <person name="Cheng J.-F."/>
            <person name="Hugenholtz P."/>
            <person name="Woyke T."/>
            <person name="Wu D."/>
            <person name="Spring S."/>
            <person name="Klenk H.-P."/>
            <person name="Eisen J.A."/>
        </authorList>
    </citation>
    <scope>NUCLEOTIDE SEQUENCE [LARGE SCALE GENOMIC DNA]</scope>
    <source>
        <strain evidence="8">DSM 5692</strain>
    </source>
</reference>
<evidence type="ECO:0000313" key="7">
    <source>
        <dbReference type="EMBL" id="ACV68758.1"/>
    </source>
</evidence>
<dbReference type="InterPro" id="IPR000524">
    <property type="entry name" value="Tscrpt_reg_HTH_GntR"/>
</dbReference>
<gene>
    <name evidence="7" type="ordered locus">Dret_1471</name>
</gene>
<dbReference type="AlphaFoldDB" id="C8X2W1"/>
<dbReference type="SUPFAM" id="SSF46785">
    <property type="entry name" value="Winged helix' DNA-binding domain"/>
    <property type="match status" value="1"/>
</dbReference>
<dbReference type="EMBL" id="CP001734">
    <property type="protein sequence ID" value="ACV68758.1"/>
    <property type="molecule type" value="Genomic_DNA"/>
</dbReference>
<name>C8X2W1_DESRD</name>
<comment type="similarity">
    <text evidence="1">In the C-terminal section; belongs to the class-I pyridoxal-phosphate-dependent aminotransferase family.</text>
</comment>
<dbReference type="eggNOG" id="COG1167">
    <property type="taxonomic scope" value="Bacteria"/>
</dbReference>
<dbReference type="SUPFAM" id="SSF53383">
    <property type="entry name" value="PLP-dependent transferases"/>
    <property type="match status" value="1"/>
</dbReference>
<dbReference type="PROSITE" id="PS50949">
    <property type="entry name" value="HTH_GNTR"/>
    <property type="match status" value="1"/>
</dbReference>
<keyword evidence="8" id="KW-1185">Reference proteome</keyword>
<dbReference type="GO" id="GO:0003677">
    <property type="term" value="F:DNA binding"/>
    <property type="evidence" value="ECO:0007669"/>
    <property type="project" value="UniProtKB-KW"/>
</dbReference>
<dbReference type="InterPro" id="IPR051446">
    <property type="entry name" value="HTH_trans_reg/aminotransferase"/>
</dbReference>
<accession>C8X2W1</accession>
<feature type="domain" description="HTH gntR-type" evidence="6">
    <location>
        <begin position="3"/>
        <end position="71"/>
    </location>
</feature>
<dbReference type="InterPro" id="IPR036388">
    <property type="entry name" value="WH-like_DNA-bd_sf"/>
</dbReference>
<evidence type="ECO:0000256" key="3">
    <source>
        <dbReference type="ARBA" id="ARBA00023015"/>
    </source>
</evidence>
<dbReference type="Pfam" id="PF00155">
    <property type="entry name" value="Aminotran_1_2"/>
    <property type="match status" value="1"/>
</dbReference>
<evidence type="ECO:0000259" key="6">
    <source>
        <dbReference type="PROSITE" id="PS50949"/>
    </source>
</evidence>
<keyword evidence="3" id="KW-0805">Transcription regulation</keyword>
<dbReference type="InterPro" id="IPR015424">
    <property type="entry name" value="PyrdxlP-dep_Trfase"/>
</dbReference>
<keyword evidence="2" id="KW-0663">Pyridoxal phosphate</keyword>
<dbReference type="InterPro" id="IPR004839">
    <property type="entry name" value="Aminotransferase_I/II_large"/>
</dbReference>
<dbReference type="GO" id="GO:0003700">
    <property type="term" value="F:DNA-binding transcription factor activity"/>
    <property type="evidence" value="ECO:0007669"/>
    <property type="project" value="InterPro"/>
</dbReference>
<dbReference type="PANTHER" id="PTHR46577:SF2">
    <property type="entry name" value="TRANSCRIPTIONAL REGULATORY PROTEIN"/>
    <property type="match status" value="1"/>
</dbReference>
<dbReference type="InterPro" id="IPR015422">
    <property type="entry name" value="PyrdxlP-dep_Trfase_small"/>
</dbReference>
<evidence type="ECO:0000313" key="8">
    <source>
        <dbReference type="Proteomes" id="UP000001052"/>
    </source>
</evidence>
<keyword evidence="7" id="KW-0808">Transferase</keyword>
<dbReference type="InterPro" id="IPR036390">
    <property type="entry name" value="WH_DNA-bd_sf"/>
</dbReference>
<dbReference type="Proteomes" id="UP000001052">
    <property type="component" value="Chromosome"/>
</dbReference>
<dbReference type="RefSeq" id="WP_015751905.1">
    <property type="nucleotide sequence ID" value="NC_013223.1"/>
</dbReference>
<dbReference type="CDD" id="cd00609">
    <property type="entry name" value="AAT_like"/>
    <property type="match status" value="1"/>
</dbReference>
<dbReference type="Gene3D" id="1.10.10.10">
    <property type="entry name" value="Winged helix-like DNA-binding domain superfamily/Winged helix DNA-binding domain"/>
    <property type="match status" value="1"/>
</dbReference>